<keyword evidence="3" id="KW-1185">Reference proteome</keyword>
<evidence type="ECO:0000313" key="2">
    <source>
        <dbReference type="EMBL" id="KIP52917.1"/>
    </source>
</evidence>
<evidence type="ECO:0000256" key="1">
    <source>
        <dbReference type="ARBA" id="ARBA00005721"/>
    </source>
</evidence>
<comment type="similarity">
    <text evidence="1">Belongs to the asp23 family.</text>
</comment>
<dbReference type="AlphaFoldDB" id="A0A0D0IPB8"/>
<proteinExistence type="inferred from homology"/>
<evidence type="ECO:0000313" key="3">
    <source>
        <dbReference type="Proteomes" id="UP000032120"/>
    </source>
</evidence>
<gene>
    <name evidence="2" type="ORF">SD72_06265</name>
</gene>
<dbReference type="InterPro" id="IPR005531">
    <property type="entry name" value="Asp23"/>
</dbReference>
<sequence length="196" mass="20937">MLGLEPEDLDGHSIEELSDYLDAGRRPPNRAIDESARCQNALDALERLRNITPALLASDLAAEPEPQESWIQGILGSIALDARAGRRIPITATIADADLGITEGAVRGLIRAAESSLPGVVVGRCTLDGDVTEPGAEIRVSVELSVPYGADIPETVDRLRGEITQRIAAHTTLNLSGVDVAVQDVQYAPNRSEERL</sequence>
<dbReference type="EMBL" id="JXSQ01000006">
    <property type="protein sequence ID" value="KIP52917.1"/>
    <property type="molecule type" value="Genomic_DNA"/>
</dbReference>
<accession>A0A0D0IPB8</accession>
<reference evidence="2 3" key="1">
    <citation type="submission" date="2015-01" db="EMBL/GenBank/DDBJ databases">
        <title>Draft genome sequence of Leucobacter komagatae strain VKM ST2845.</title>
        <authorList>
            <person name="Karlyshev A.V."/>
            <person name="Kudryashova E.B."/>
        </authorList>
    </citation>
    <scope>NUCLEOTIDE SEQUENCE [LARGE SCALE GENOMIC DNA]</scope>
    <source>
        <strain evidence="2 3">VKM ST2845</strain>
    </source>
</reference>
<dbReference type="Proteomes" id="UP000032120">
    <property type="component" value="Unassembled WGS sequence"/>
</dbReference>
<name>A0A0D0IPB8_9MICO</name>
<dbReference type="Pfam" id="PF03780">
    <property type="entry name" value="Asp23"/>
    <property type="match status" value="1"/>
</dbReference>
<protein>
    <recommendedName>
        <fullName evidence="4">Asp23/Gls24 family envelope stress response protein</fullName>
    </recommendedName>
</protein>
<comment type="caution">
    <text evidence="2">The sequence shown here is derived from an EMBL/GenBank/DDBJ whole genome shotgun (WGS) entry which is preliminary data.</text>
</comment>
<organism evidence="2 3">
    <name type="scientific">Leucobacter komagatae</name>
    <dbReference type="NCBI Taxonomy" id="55969"/>
    <lineage>
        <taxon>Bacteria</taxon>
        <taxon>Bacillati</taxon>
        <taxon>Actinomycetota</taxon>
        <taxon>Actinomycetes</taxon>
        <taxon>Micrococcales</taxon>
        <taxon>Microbacteriaceae</taxon>
        <taxon>Leucobacter</taxon>
    </lineage>
</organism>
<evidence type="ECO:0008006" key="4">
    <source>
        <dbReference type="Google" id="ProtNLM"/>
    </source>
</evidence>